<keyword evidence="9" id="KW-0460">Magnesium</keyword>
<dbReference type="InterPro" id="IPR049125">
    <property type="entry name" value="FAN1-like_WH"/>
</dbReference>
<evidence type="ECO:0000256" key="6">
    <source>
        <dbReference type="ARBA" id="ARBA00022722"/>
    </source>
</evidence>
<dbReference type="PANTHER" id="PTHR15749:SF4">
    <property type="entry name" value="FANCONI-ASSOCIATED NUCLEASE 1"/>
    <property type="match status" value="1"/>
</dbReference>
<dbReference type="GO" id="GO:0036297">
    <property type="term" value="P:interstrand cross-link repair"/>
    <property type="evidence" value="ECO:0007669"/>
    <property type="project" value="InterPro"/>
</dbReference>
<dbReference type="GO" id="GO:0003676">
    <property type="term" value="F:nucleic acid binding"/>
    <property type="evidence" value="ECO:0007669"/>
    <property type="project" value="InterPro"/>
</dbReference>
<keyword evidence="6" id="KW-0540">Nuclease</keyword>
<evidence type="ECO:0000313" key="12">
    <source>
        <dbReference type="EMBL" id="QFI56263.1"/>
    </source>
</evidence>
<dbReference type="Proteomes" id="UP000594034">
    <property type="component" value="Chromosome"/>
</dbReference>
<dbReference type="GO" id="GO:0004528">
    <property type="term" value="F:phosphodiesterase I activity"/>
    <property type="evidence" value="ECO:0007669"/>
    <property type="project" value="UniProtKB-EC"/>
</dbReference>
<dbReference type="InterPro" id="IPR011856">
    <property type="entry name" value="tRNA_endonuc-like_dom_sf"/>
</dbReference>
<gene>
    <name evidence="12" type="ORF">FE240_17200</name>
</gene>
<evidence type="ECO:0000256" key="2">
    <source>
        <dbReference type="ARBA" id="ARBA00001936"/>
    </source>
</evidence>
<dbReference type="EMBL" id="CP040449">
    <property type="protein sequence ID" value="QFI56263.1"/>
    <property type="molecule type" value="Genomic_DNA"/>
</dbReference>
<protein>
    <recommendedName>
        <fullName evidence="5">phosphodiesterase I</fullName>
        <ecNumber evidence="5">3.1.4.1</ecNumber>
    </recommendedName>
</protein>
<organism evidence="12 13">
    <name type="scientific">Aeromonas simiae</name>
    <dbReference type="NCBI Taxonomy" id="218936"/>
    <lineage>
        <taxon>Bacteria</taxon>
        <taxon>Pseudomonadati</taxon>
        <taxon>Pseudomonadota</taxon>
        <taxon>Gammaproteobacteria</taxon>
        <taxon>Aeromonadales</taxon>
        <taxon>Aeromonadaceae</taxon>
        <taxon>Aeromonas</taxon>
    </lineage>
</organism>
<dbReference type="AlphaFoldDB" id="A0A5J6X293"/>
<dbReference type="Pfam" id="PF08774">
    <property type="entry name" value="VRR_NUC"/>
    <property type="match status" value="1"/>
</dbReference>
<dbReference type="KEGG" id="asim:FE240_17200"/>
<dbReference type="InterPro" id="IPR033315">
    <property type="entry name" value="Fan1-like"/>
</dbReference>
<evidence type="ECO:0000256" key="7">
    <source>
        <dbReference type="ARBA" id="ARBA00022723"/>
    </source>
</evidence>
<dbReference type="InterPro" id="IPR014883">
    <property type="entry name" value="VRR_NUC"/>
</dbReference>
<dbReference type="Gene3D" id="3.40.1350.10">
    <property type="match status" value="1"/>
</dbReference>
<dbReference type="EC" id="3.1.4.1" evidence="5"/>
<keyword evidence="8" id="KW-0378">Hydrolase</keyword>
<sequence length="543" mass="62065">MASAIARSSVMTSPVELAPDYYLGNFRLLLGWVEERYGDLLIAEERGWLTRFTSLSHPAACLLVRLLSRKGEWFRADKLHYPEIGALPLDELADAGFIRLATPSWPELGLLLTKPELHALAPEQPRSARKDQLLARLAEAPLPALAFRTLQVVDRPLLERFLLLFFGNREQSLTEFVLLDLGHYRYEPYPIGADDRLFQSRAQLDTRLALDQWHDAWQQAREAQGPAAASEWQATLPAEPQWPALQGRHERLRLALARDLERAGEPAAALTLYRTCQRPPARERQVRLLLEAGDLGAAETLLHTMLAAPLDEEEREVRRPLADKLARQRGHKVARHRHPLPPTWHLTLPDWPGRVEEAALEALAAEGWQGFWCENALINGLFGLAFWEIIFSPQPGVFFNRYQRAPADMFSANFIQRRQAQFDARWQELATPASWLALLDRYDEKLGTLNAWVEWERLPRELLELALTTIPLAQRLAMLERLSFDLRGNRSGQPDLALFREGEYCLVEVKGPGDELQSHQRRWLQHFAACDIPHAVARITRQE</sequence>
<evidence type="ECO:0000313" key="13">
    <source>
        <dbReference type="Proteomes" id="UP000594034"/>
    </source>
</evidence>
<accession>A0A5J6X293</accession>
<evidence type="ECO:0000259" key="11">
    <source>
        <dbReference type="SMART" id="SM00990"/>
    </source>
</evidence>
<dbReference type="Pfam" id="PF21315">
    <property type="entry name" value="FAN1_HTH"/>
    <property type="match status" value="1"/>
</dbReference>
<dbReference type="SMART" id="SM00990">
    <property type="entry name" value="VRR_NUC"/>
    <property type="match status" value="1"/>
</dbReference>
<comment type="cofactor">
    <cofactor evidence="2">
        <name>Mn(2+)</name>
        <dbReference type="ChEBI" id="CHEBI:29035"/>
    </cofactor>
</comment>
<dbReference type="PANTHER" id="PTHR15749">
    <property type="entry name" value="FANCONI-ASSOCIATED NUCLEASE 1"/>
    <property type="match status" value="1"/>
</dbReference>
<evidence type="ECO:0000256" key="1">
    <source>
        <dbReference type="ARBA" id="ARBA00000983"/>
    </source>
</evidence>
<keyword evidence="7" id="KW-0479">Metal-binding</keyword>
<evidence type="ECO:0000256" key="3">
    <source>
        <dbReference type="ARBA" id="ARBA00001946"/>
    </source>
</evidence>
<dbReference type="GO" id="GO:0046872">
    <property type="term" value="F:metal ion binding"/>
    <property type="evidence" value="ECO:0007669"/>
    <property type="project" value="UniProtKB-KW"/>
</dbReference>
<evidence type="ECO:0000256" key="10">
    <source>
        <dbReference type="ARBA" id="ARBA00023211"/>
    </source>
</evidence>
<feature type="domain" description="VRR-NUC" evidence="11">
    <location>
        <begin position="430"/>
        <end position="541"/>
    </location>
</feature>
<comment type="cofactor">
    <cofactor evidence="3">
        <name>Mg(2+)</name>
        <dbReference type="ChEBI" id="CHEBI:18420"/>
    </cofactor>
</comment>
<evidence type="ECO:0000256" key="5">
    <source>
        <dbReference type="ARBA" id="ARBA00012029"/>
    </source>
</evidence>
<reference evidence="12 13" key="1">
    <citation type="submission" date="2019-05" db="EMBL/GenBank/DDBJ databases">
        <title>OXA-830, a novel chromosomally encoded expanded-spectrum class D beta-lactamase in Aeromonas simiae.</title>
        <authorList>
            <person name="Zhou W."/>
            <person name="Chen Q."/>
        </authorList>
    </citation>
    <scope>NUCLEOTIDE SEQUENCE [LARGE SCALE GENOMIC DNA]</scope>
    <source>
        <strain evidence="12 13">A6</strain>
    </source>
</reference>
<name>A0A5J6X293_9GAMM</name>
<keyword evidence="10" id="KW-0464">Manganese</keyword>
<comment type="catalytic activity">
    <reaction evidence="1">
        <text>Hydrolytically removes 5'-nucleotides successively from the 3'-hydroxy termini of 3'-hydroxy-terminated oligonucleotides.</text>
        <dbReference type="EC" id="3.1.4.1"/>
    </reaction>
</comment>
<evidence type="ECO:0000256" key="4">
    <source>
        <dbReference type="ARBA" id="ARBA00005533"/>
    </source>
</evidence>
<proteinExistence type="inferred from homology"/>
<evidence type="ECO:0000256" key="8">
    <source>
        <dbReference type="ARBA" id="ARBA00022801"/>
    </source>
</evidence>
<evidence type="ECO:0000256" key="9">
    <source>
        <dbReference type="ARBA" id="ARBA00022842"/>
    </source>
</evidence>
<comment type="similarity">
    <text evidence="4">Belongs to the FAN1 family.</text>
</comment>
<keyword evidence="13" id="KW-1185">Reference proteome</keyword>